<proteinExistence type="inferred from homology"/>
<dbReference type="PIRSF" id="PIRSF000126">
    <property type="entry name" value="11-beta-HSD1"/>
    <property type="match status" value="1"/>
</dbReference>
<evidence type="ECO:0000256" key="3">
    <source>
        <dbReference type="RuleBase" id="RU000363"/>
    </source>
</evidence>
<dbReference type="Proteomes" id="UP000286100">
    <property type="component" value="Unassembled WGS sequence"/>
</dbReference>
<evidence type="ECO:0000256" key="2">
    <source>
        <dbReference type="ARBA" id="ARBA00023002"/>
    </source>
</evidence>
<dbReference type="RefSeq" id="WP_119764947.1">
    <property type="nucleotide sequence ID" value="NZ_QYUM01000004.1"/>
</dbReference>
<dbReference type="GO" id="GO:0016491">
    <property type="term" value="F:oxidoreductase activity"/>
    <property type="evidence" value="ECO:0007669"/>
    <property type="project" value="UniProtKB-KW"/>
</dbReference>
<protein>
    <submittedName>
        <fullName evidence="4">SDR family oxidoreductase</fullName>
    </submittedName>
</protein>
<dbReference type="Gene3D" id="3.40.50.720">
    <property type="entry name" value="NAD(P)-binding Rossmann-like Domain"/>
    <property type="match status" value="1"/>
</dbReference>
<comment type="caution">
    <text evidence="4">The sequence shown here is derived from an EMBL/GenBank/DDBJ whole genome shotgun (WGS) entry which is preliminary data.</text>
</comment>
<organism evidence="4 5">
    <name type="scientific">Sphingomonas cavernae</name>
    <dbReference type="NCBI Taxonomy" id="2320861"/>
    <lineage>
        <taxon>Bacteria</taxon>
        <taxon>Pseudomonadati</taxon>
        <taxon>Pseudomonadota</taxon>
        <taxon>Alphaproteobacteria</taxon>
        <taxon>Sphingomonadales</taxon>
        <taxon>Sphingomonadaceae</taxon>
        <taxon>Sphingomonas</taxon>
    </lineage>
</organism>
<keyword evidence="2" id="KW-0560">Oxidoreductase</keyword>
<dbReference type="SUPFAM" id="SSF51735">
    <property type="entry name" value="NAD(P)-binding Rossmann-fold domains"/>
    <property type="match status" value="1"/>
</dbReference>
<dbReference type="PRINTS" id="PR00080">
    <property type="entry name" value="SDRFAMILY"/>
</dbReference>
<comment type="similarity">
    <text evidence="1 3">Belongs to the short-chain dehydrogenases/reductases (SDR) family.</text>
</comment>
<name>A0A418W7H4_9SPHN</name>
<dbReference type="Pfam" id="PF00106">
    <property type="entry name" value="adh_short"/>
    <property type="match status" value="1"/>
</dbReference>
<reference evidence="4 5" key="1">
    <citation type="submission" date="2018-09" db="EMBL/GenBank/DDBJ databases">
        <authorList>
            <person name="Zhu H."/>
        </authorList>
    </citation>
    <scope>NUCLEOTIDE SEQUENCE [LARGE SCALE GENOMIC DNA]</scope>
    <source>
        <strain evidence="4 5">K2R01-6</strain>
    </source>
</reference>
<dbReference type="AlphaFoldDB" id="A0A418W7H4"/>
<dbReference type="InterPro" id="IPR002347">
    <property type="entry name" value="SDR_fam"/>
</dbReference>
<sequence>MTRAVALITGASAGLGVRFAEGLAAEKRDLLLVARRADRLEALAARLTAEHGVTVDVIAIDLSAPDAPRTLIDKAHARGLSIVTLVNNAGFGARGAFDGLDLARQIEMIDLNCRALVALCHLVLPGMIARGKGEILNVASTAAFQPGPWMAVYYATKAFVLSFSEALHEEMKDKGVHVSALCPGPTRTEFADVANMKDSELFKRFATDPDRVVRDGLTALRANRAVKVSGVMNAAMAGSIRFTPRGLARRIAASLQRARSD</sequence>
<evidence type="ECO:0000313" key="5">
    <source>
        <dbReference type="Proteomes" id="UP000286100"/>
    </source>
</evidence>
<evidence type="ECO:0000313" key="4">
    <source>
        <dbReference type="EMBL" id="RJF85824.1"/>
    </source>
</evidence>
<dbReference type="OrthoDB" id="9810734at2"/>
<evidence type="ECO:0000256" key="1">
    <source>
        <dbReference type="ARBA" id="ARBA00006484"/>
    </source>
</evidence>
<dbReference type="PANTHER" id="PTHR42901:SF1">
    <property type="entry name" value="ALCOHOL DEHYDROGENASE"/>
    <property type="match status" value="1"/>
</dbReference>
<gene>
    <name evidence="4" type="ORF">D3876_18290</name>
</gene>
<accession>A0A418W7H4</accession>
<keyword evidence="5" id="KW-1185">Reference proteome</keyword>
<dbReference type="EMBL" id="QYUM01000004">
    <property type="protein sequence ID" value="RJF85824.1"/>
    <property type="molecule type" value="Genomic_DNA"/>
</dbReference>
<dbReference type="InterPro" id="IPR036291">
    <property type="entry name" value="NAD(P)-bd_dom_sf"/>
</dbReference>
<dbReference type="PANTHER" id="PTHR42901">
    <property type="entry name" value="ALCOHOL DEHYDROGENASE"/>
    <property type="match status" value="1"/>
</dbReference>
<dbReference type="PRINTS" id="PR00081">
    <property type="entry name" value="GDHRDH"/>
</dbReference>